<name>A0A4Y3HXD6_9VIBR</name>
<proteinExistence type="predicted"/>
<dbReference type="AlphaFoldDB" id="A0A4Y3HXD6"/>
<dbReference type="OrthoDB" id="5827526at2"/>
<organism evidence="1 2">
    <name type="scientific">Vibrio inusitatus NBRC 102082</name>
    <dbReference type="NCBI Taxonomy" id="1219070"/>
    <lineage>
        <taxon>Bacteria</taxon>
        <taxon>Pseudomonadati</taxon>
        <taxon>Pseudomonadota</taxon>
        <taxon>Gammaproteobacteria</taxon>
        <taxon>Vibrionales</taxon>
        <taxon>Vibrionaceae</taxon>
        <taxon>Vibrio</taxon>
    </lineage>
</organism>
<gene>
    <name evidence="1" type="ORF">VIN01S_26470</name>
</gene>
<comment type="caution">
    <text evidence="1">The sequence shown here is derived from an EMBL/GenBank/DDBJ whole genome shotgun (WGS) entry which is preliminary data.</text>
</comment>
<dbReference type="Proteomes" id="UP000318717">
    <property type="component" value="Unassembled WGS sequence"/>
</dbReference>
<protein>
    <submittedName>
        <fullName evidence="1">Uncharacterized protein</fullName>
    </submittedName>
</protein>
<dbReference type="EMBL" id="BJLF01000013">
    <property type="protein sequence ID" value="GEA51843.1"/>
    <property type="molecule type" value="Genomic_DNA"/>
</dbReference>
<accession>A0A4Y3HXD6</accession>
<evidence type="ECO:0000313" key="1">
    <source>
        <dbReference type="EMBL" id="GEA51843.1"/>
    </source>
</evidence>
<keyword evidence="2" id="KW-1185">Reference proteome</keyword>
<dbReference type="SUPFAM" id="SSF63829">
    <property type="entry name" value="Calcium-dependent phosphotriesterase"/>
    <property type="match status" value="1"/>
</dbReference>
<evidence type="ECO:0000313" key="2">
    <source>
        <dbReference type="Proteomes" id="UP000318717"/>
    </source>
</evidence>
<dbReference type="RefSeq" id="WP_141346316.1">
    <property type="nucleotide sequence ID" value="NZ_BJLF01000013.1"/>
</dbReference>
<reference evidence="1 2" key="1">
    <citation type="submission" date="2019-06" db="EMBL/GenBank/DDBJ databases">
        <title>Whole genome shotgun sequence of Vibrio inusitatus NBRC 102082.</title>
        <authorList>
            <person name="Hosoyama A."/>
            <person name="Uohara A."/>
            <person name="Ohji S."/>
            <person name="Ichikawa N."/>
        </authorList>
    </citation>
    <scope>NUCLEOTIDE SEQUENCE [LARGE SCALE GENOMIC DNA]</scope>
    <source>
        <strain evidence="1 2">NBRC 102082</strain>
    </source>
</reference>
<sequence>MKKFFFLLLILAGCGGDSSPQQPTPDIPIIEDNVLIESWEYSGGKPDLVAAARYAGLYAVADRSSNMIEILDINQKQVALINEAELLAVLPTGTSLFGSQYGPVSLAFSASGRLLFIGISGDNYGAILRFNTGNHSLSLFVENRAIGGADGNLALLHHKGELWSATNAGQLLRYRAERNDKRGILLSTLSVSTEEDELTFVSMTVDSADQVAYVASSNTLYRLKLPGNVLTPIAYIEDLKSISFGRTFGSELQGGLYLASEQGDYSNLLFVNTSTLRQGRSVSPTLYSQYYLASDIATTADGRALIAAEDAQVIRDSTDLRFSYQDWLRDEYQQYVVFAKTVLWPDGKRQGWVNGEESAIGVNRYSVANSGSAGWVILMLMTHELMFNESAEDDVEKILVRHAGLHPDGVIPEITDDGFFYANYETETGEGTAHGGDKFASIYTTSKVVQAAIHAREHYVDNPTIQLAANKIIGSQKNYADYLRGYGQVVQQAYNFGPAPASKLETITPYQESYLLSELASAQDPMAYYSYQDWWKDRENHDYLTQYLSHEPVIKWNIPSFVEQYAHILFKDRRDSEGWKENFKHFYAHFAAWTDDNNPDYLTVFSAGATKTEGYSADNINNHPDTIVHFPGVLGFGMYGNTAPIVGAYFAYRDGARQKMKGQEGVLAPDGSIGAELLTRYSNENPDWVVRRLAIPDMVFGMYGLIEQMEDSEGNIGIIDRLVARDSTAKDFITPTTSHDSEFVAEKFEKKLEGWDTGWTIQNGIAAFSAIDGDNLQLIMPSNAPLNDVTKVYRDHSLDPFDPIGTRYIVSAYLDSKDFEVSQLWVYVEILKSTDPTYRRKEGGDVVRYDVNQREIFYSGRRVDADEDIFRMVFRLNKKEGVSNRSEKAIVSHIRLNKEMQ</sequence>